<feature type="compositionally biased region" description="Basic residues" evidence="5">
    <location>
        <begin position="328"/>
        <end position="341"/>
    </location>
</feature>
<accession>E4XQ43</accession>
<dbReference type="Gene3D" id="1.10.555.10">
    <property type="entry name" value="Rho GTPase activation protein"/>
    <property type="match status" value="1"/>
</dbReference>
<dbReference type="Pfam" id="PF03107">
    <property type="entry name" value="C1_2"/>
    <property type="match status" value="1"/>
</dbReference>
<dbReference type="InterPro" id="IPR002219">
    <property type="entry name" value="PKC_DAG/PE"/>
</dbReference>
<dbReference type="InParanoid" id="E4XQ43"/>
<proteinExistence type="predicted"/>
<dbReference type="GO" id="GO:0030496">
    <property type="term" value="C:midbody"/>
    <property type="evidence" value="ECO:0007669"/>
    <property type="project" value="TreeGrafter"/>
</dbReference>
<dbReference type="InterPro" id="IPR008936">
    <property type="entry name" value="Rho_GTPase_activation_prot"/>
</dbReference>
<dbReference type="SMART" id="SM00109">
    <property type="entry name" value="C1"/>
    <property type="match status" value="1"/>
</dbReference>
<feature type="region of interest" description="Disordered" evidence="5">
    <location>
        <begin position="325"/>
        <end position="351"/>
    </location>
</feature>
<dbReference type="EMBL" id="FN653100">
    <property type="protein sequence ID" value="CBY11929.1"/>
    <property type="molecule type" value="Genomic_DNA"/>
</dbReference>
<dbReference type="SUPFAM" id="SSF57889">
    <property type="entry name" value="Cysteine-rich domain"/>
    <property type="match status" value="1"/>
</dbReference>
<evidence type="ECO:0008006" key="10">
    <source>
        <dbReference type="Google" id="ProtNLM"/>
    </source>
</evidence>
<keyword evidence="3" id="KW-0862">Zinc</keyword>
<dbReference type="GO" id="GO:0007266">
    <property type="term" value="P:Rho protein signal transduction"/>
    <property type="evidence" value="ECO:0007669"/>
    <property type="project" value="TreeGrafter"/>
</dbReference>
<dbReference type="GO" id="GO:0000281">
    <property type="term" value="P:mitotic cytokinesis"/>
    <property type="evidence" value="ECO:0007669"/>
    <property type="project" value="TreeGrafter"/>
</dbReference>
<dbReference type="GO" id="GO:0005634">
    <property type="term" value="C:nucleus"/>
    <property type="evidence" value="ECO:0007669"/>
    <property type="project" value="TreeGrafter"/>
</dbReference>
<dbReference type="GO" id="GO:0005096">
    <property type="term" value="F:GTPase activator activity"/>
    <property type="evidence" value="ECO:0007669"/>
    <property type="project" value="TreeGrafter"/>
</dbReference>
<keyword evidence="4" id="KW-0175">Coiled coil</keyword>
<dbReference type="SMART" id="SM00324">
    <property type="entry name" value="RhoGAP"/>
    <property type="match status" value="1"/>
</dbReference>
<dbReference type="GO" id="GO:0097149">
    <property type="term" value="C:centralspindlin complex"/>
    <property type="evidence" value="ECO:0007669"/>
    <property type="project" value="TreeGrafter"/>
</dbReference>
<evidence type="ECO:0000259" key="7">
    <source>
        <dbReference type="PROSITE" id="PS50238"/>
    </source>
</evidence>
<dbReference type="AlphaFoldDB" id="E4XQ43"/>
<dbReference type="SUPFAM" id="SSF48350">
    <property type="entry name" value="GTPase activation domain, GAP"/>
    <property type="match status" value="1"/>
</dbReference>
<dbReference type="GO" id="GO:0032154">
    <property type="term" value="C:cleavage furrow"/>
    <property type="evidence" value="ECO:0007669"/>
    <property type="project" value="TreeGrafter"/>
</dbReference>
<dbReference type="PANTHER" id="PTHR46199:SF3">
    <property type="entry name" value="RAC GTPASE-ACTIVATING PROTEIN 1"/>
    <property type="match status" value="1"/>
</dbReference>
<dbReference type="Proteomes" id="UP000001307">
    <property type="component" value="Unassembled WGS sequence"/>
</dbReference>
<evidence type="ECO:0000256" key="4">
    <source>
        <dbReference type="SAM" id="Coils"/>
    </source>
</evidence>
<evidence type="ECO:0000256" key="1">
    <source>
        <dbReference type="ARBA" id="ARBA00022723"/>
    </source>
</evidence>
<gene>
    <name evidence="8" type="ORF">GSOID_T00017335001</name>
</gene>
<sequence length="699" mass="79396">MAPYCRFAAQVFEKTVSCVITRLNVKFARRITTQGAYVNAEHAGLTSRLDSAPPLSISKQIWRPASTNQSREAMRARFERFISVSETEIQKEMMKRVAPPPPKPIVNRARVLSDADLPATGFRETLRHMEESQEVNKNASLLSMYDDIMNQMTKTKAERDELQNYVLILAGKTQKLQKAYKKLEADGLSDRSRVLQLQKELLTATTQMKYNSKIVVNLETENAALRAENAELEDVVELCKEVILENSESQMGAMGPEKKQRLIRAVSRQKSMKRRPIPHNRVIHETFEDDSQFDMLDDSELIDRTTEDNLDCDMLNSSRYLADTSINSRKRQMSSHHRRRSAEKETVPQETDSFWHVKTPVRAKLKMSSLTSPATMGKSPSFVAHSWEKRSIHNPITKECEICGKKIKFASEAYKCKTCKMAVHSQCRYDCKIVCLVQGTVISTKRPLIEYVWNRNQHPLIPQFVYQAVHEVDARILEEGIYRISGTAREVNELKKKMLTGEVTTQSLKLITDTNVICSTLKDFFRNMINQPLLTWSAMPSFIQAYKDENTSMLKELFAELPDAHRDTFAFMLIHLIQVSQRSDQNRMTLEALSKSVGPSLIGFVTDVPDANQIQEAATYQHGLLKALLNLGSAFFEKFMKGDNETATSPVSSFATTCVTNHSYDAFGDIKMTHATQNTINKSMLGGGIRKSNNKKLFS</sequence>
<dbReference type="GO" id="GO:0046872">
    <property type="term" value="F:metal ion binding"/>
    <property type="evidence" value="ECO:0007669"/>
    <property type="project" value="UniProtKB-KW"/>
</dbReference>
<evidence type="ECO:0000256" key="5">
    <source>
        <dbReference type="SAM" id="MobiDB-lite"/>
    </source>
</evidence>
<name>E4XQ43_OIKDI</name>
<dbReference type="PROSITE" id="PS50081">
    <property type="entry name" value="ZF_DAG_PE_2"/>
    <property type="match status" value="1"/>
</dbReference>
<reference evidence="8" key="1">
    <citation type="journal article" date="2010" name="Science">
        <title>Plasticity of animal genome architecture unmasked by rapid evolution of a pelagic tunicate.</title>
        <authorList>
            <person name="Denoeud F."/>
            <person name="Henriet S."/>
            <person name="Mungpakdee S."/>
            <person name="Aury J.M."/>
            <person name="Da Silva C."/>
            <person name="Brinkmann H."/>
            <person name="Mikhaleva J."/>
            <person name="Olsen L.C."/>
            <person name="Jubin C."/>
            <person name="Canestro C."/>
            <person name="Bouquet J.M."/>
            <person name="Danks G."/>
            <person name="Poulain J."/>
            <person name="Campsteijn C."/>
            <person name="Adamski M."/>
            <person name="Cross I."/>
            <person name="Yadetie F."/>
            <person name="Muffato M."/>
            <person name="Louis A."/>
            <person name="Butcher S."/>
            <person name="Tsagkogeorga G."/>
            <person name="Konrad A."/>
            <person name="Singh S."/>
            <person name="Jensen M.F."/>
            <person name="Cong E.H."/>
            <person name="Eikeseth-Otteraa H."/>
            <person name="Noel B."/>
            <person name="Anthouard V."/>
            <person name="Porcel B.M."/>
            <person name="Kachouri-Lafond R."/>
            <person name="Nishino A."/>
            <person name="Ugolini M."/>
            <person name="Chourrout P."/>
            <person name="Nishida H."/>
            <person name="Aasland R."/>
            <person name="Huzurbazar S."/>
            <person name="Westhof E."/>
            <person name="Delsuc F."/>
            <person name="Lehrach H."/>
            <person name="Reinhardt R."/>
            <person name="Weissenbach J."/>
            <person name="Roy S.W."/>
            <person name="Artiguenave F."/>
            <person name="Postlethwait J.H."/>
            <person name="Manak J.R."/>
            <person name="Thompson E.M."/>
            <person name="Jaillon O."/>
            <person name="Du Pasquier L."/>
            <person name="Boudinot P."/>
            <person name="Liberles D.A."/>
            <person name="Volff J.N."/>
            <person name="Philippe H."/>
            <person name="Lenhard B."/>
            <person name="Roest Crollius H."/>
            <person name="Wincker P."/>
            <person name="Chourrout D."/>
        </authorList>
    </citation>
    <scope>NUCLEOTIDE SEQUENCE [LARGE SCALE GENOMIC DNA]</scope>
</reference>
<dbReference type="PROSITE" id="PS50238">
    <property type="entry name" value="RHOGAP"/>
    <property type="match status" value="1"/>
</dbReference>
<evidence type="ECO:0000256" key="3">
    <source>
        <dbReference type="ARBA" id="ARBA00022833"/>
    </source>
</evidence>
<dbReference type="OrthoDB" id="2218807at2759"/>
<evidence type="ECO:0000259" key="6">
    <source>
        <dbReference type="PROSITE" id="PS50081"/>
    </source>
</evidence>
<feature type="domain" description="Phorbol-ester/DAG-type" evidence="6">
    <location>
        <begin position="384"/>
        <end position="435"/>
    </location>
</feature>
<keyword evidence="2" id="KW-0677">Repeat</keyword>
<organism evidence="8">
    <name type="scientific">Oikopleura dioica</name>
    <name type="common">Tunicate</name>
    <dbReference type="NCBI Taxonomy" id="34765"/>
    <lineage>
        <taxon>Eukaryota</taxon>
        <taxon>Metazoa</taxon>
        <taxon>Chordata</taxon>
        <taxon>Tunicata</taxon>
        <taxon>Appendicularia</taxon>
        <taxon>Copelata</taxon>
        <taxon>Oikopleuridae</taxon>
        <taxon>Oikopleura</taxon>
    </lineage>
</organism>
<dbReference type="Pfam" id="PF00620">
    <property type="entry name" value="RhoGAP"/>
    <property type="match status" value="1"/>
</dbReference>
<protein>
    <recommendedName>
        <fullName evidence="10">Rho-GAP domain-containing protein</fullName>
    </recommendedName>
</protein>
<feature type="coiled-coil region" evidence="4">
    <location>
        <begin position="215"/>
        <end position="242"/>
    </location>
</feature>
<dbReference type="InterPro" id="IPR000198">
    <property type="entry name" value="RhoGAP_dom"/>
</dbReference>
<evidence type="ECO:0000313" key="9">
    <source>
        <dbReference type="Proteomes" id="UP000001307"/>
    </source>
</evidence>
<evidence type="ECO:0000313" key="8">
    <source>
        <dbReference type="EMBL" id="CBY11929.1"/>
    </source>
</evidence>
<dbReference type="Gene3D" id="3.30.60.20">
    <property type="match status" value="1"/>
</dbReference>
<dbReference type="InterPro" id="IPR046349">
    <property type="entry name" value="C1-like_sf"/>
</dbReference>
<keyword evidence="1" id="KW-0479">Metal-binding</keyword>
<dbReference type="GO" id="GO:0051256">
    <property type="term" value="P:mitotic spindle midzone assembly"/>
    <property type="evidence" value="ECO:0007669"/>
    <property type="project" value="TreeGrafter"/>
</dbReference>
<dbReference type="PANTHER" id="PTHR46199">
    <property type="entry name" value="RAC GTPASE-ACTIVATING PROTEIN 1"/>
    <property type="match status" value="1"/>
</dbReference>
<dbReference type="GO" id="GO:0051233">
    <property type="term" value="C:spindle midzone"/>
    <property type="evidence" value="ECO:0007669"/>
    <property type="project" value="TreeGrafter"/>
</dbReference>
<feature type="domain" description="Rho-GAP" evidence="7">
    <location>
        <begin position="446"/>
        <end position="636"/>
    </location>
</feature>
<evidence type="ECO:0000256" key="2">
    <source>
        <dbReference type="ARBA" id="ARBA00022737"/>
    </source>
</evidence>
<dbReference type="InterPro" id="IPR004146">
    <property type="entry name" value="DC1"/>
</dbReference>
<keyword evidence="9" id="KW-1185">Reference proteome</keyword>